<dbReference type="Proteomes" id="UP001331761">
    <property type="component" value="Unassembled WGS sequence"/>
</dbReference>
<accession>A0AAN8IJA4</accession>
<organism evidence="2 3">
    <name type="scientific">Trichostrongylus colubriformis</name>
    <name type="common">Black scour worm</name>
    <dbReference type="NCBI Taxonomy" id="6319"/>
    <lineage>
        <taxon>Eukaryota</taxon>
        <taxon>Metazoa</taxon>
        <taxon>Ecdysozoa</taxon>
        <taxon>Nematoda</taxon>
        <taxon>Chromadorea</taxon>
        <taxon>Rhabditida</taxon>
        <taxon>Rhabditina</taxon>
        <taxon>Rhabditomorpha</taxon>
        <taxon>Strongyloidea</taxon>
        <taxon>Trichostrongylidae</taxon>
        <taxon>Trichostrongylus</taxon>
    </lineage>
</organism>
<evidence type="ECO:0000256" key="1">
    <source>
        <dbReference type="SAM" id="MobiDB-lite"/>
    </source>
</evidence>
<feature type="compositionally biased region" description="Basic residues" evidence="1">
    <location>
        <begin position="1"/>
        <end position="16"/>
    </location>
</feature>
<proteinExistence type="predicted"/>
<feature type="region of interest" description="Disordered" evidence="1">
    <location>
        <begin position="1"/>
        <end position="41"/>
    </location>
</feature>
<feature type="non-terminal residue" evidence="2">
    <location>
        <position position="41"/>
    </location>
</feature>
<protein>
    <submittedName>
        <fullName evidence="2">Uncharacterized protein</fullName>
    </submittedName>
</protein>
<reference evidence="2 3" key="1">
    <citation type="submission" date="2019-10" db="EMBL/GenBank/DDBJ databases">
        <title>Assembly and Annotation for the nematode Trichostrongylus colubriformis.</title>
        <authorList>
            <person name="Martin J."/>
        </authorList>
    </citation>
    <scope>NUCLEOTIDE SEQUENCE [LARGE SCALE GENOMIC DNA]</scope>
    <source>
        <strain evidence="2">G859</strain>
        <tissue evidence="2">Whole worm</tissue>
    </source>
</reference>
<sequence length="41" mass="4818">MDRHRSHCANGRKKRKSTEEDRTSRRLSKLNVLYSKTATSL</sequence>
<evidence type="ECO:0000313" key="2">
    <source>
        <dbReference type="EMBL" id="KAK5976769.1"/>
    </source>
</evidence>
<dbReference type="AlphaFoldDB" id="A0AAN8IJA4"/>
<keyword evidence="3" id="KW-1185">Reference proteome</keyword>
<dbReference type="EMBL" id="WIXE01011404">
    <property type="protein sequence ID" value="KAK5976769.1"/>
    <property type="molecule type" value="Genomic_DNA"/>
</dbReference>
<name>A0AAN8IJA4_TRICO</name>
<evidence type="ECO:0000313" key="3">
    <source>
        <dbReference type="Proteomes" id="UP001331761"/>
    </source>
</evidence>
<comment type="caution">
    <text evidence="2">The sequence shown here is derived from an EMBL/GenBank/DDBJ whole genome shotgun (WGS) entry which is preliminary data.</text>
</comment>
<gene>
    <name evidence="2" type="ORF">GCK32_021407</name>
</gene>